<dbReference type="FunFam" id="2.20.25.80:FF:000006">
    <property type="entry name" value="WRKY transcription factor"/>
    <property type="match status" value="2"/>
</dbReference>
<dbReference type="PANTHER" id="PTHR31221">
    <property type="entry name" value="WRKY TRANSCRIPTION FACTOR PROTEIN 1-RELATED"/>
    <property type="match status" value="1"/>
</dbReference>
<dbReference type="SUPFAM" id="SSF118290">
    <property type="entry name" value="WRKY DNA-binding domain"/>
    <property type="match status" value="2"/>
</dbReference>
<dbReference type="Pfam" id="PF03106">
    <property type="entry name" value="WRKY"/>
    <property type="match status" value="2"/>
</dbReference>
<feature type="domain" description="WRKY" evidence="8">
    <location>
        <begin position="203"/>
        <end position="267"/>
    </location>
</feature>
<evidence type="ECO:0000259" key="8">
    <source>
        <dbReference type="PROSITE" id="PS50811"/>
    </source>
</evidence>
<dbReference type="EMBL" id="LFYR01001044">
    <property type="protein sequence ID" value="KMZ65352.1"/>
    <property type="molecule type" value="Genomic_DNA"/>
</dbReference>
<dbReference type="InterPro" id="IPR003657">
    <property type="entry name" value="WRKY_dom"/>
</dbReference>
<evidence type="ECO:0000256" key="1">
    <source>
        <dbReference type="ARBA" id="ARBA00004123"/>
    </source>
</evidence>
<keyword evidence="6" id="KW-0539">Nucleus</keyword>
<keyword evidence="3" id="KW-0805">Transcription regulation</keyword>
<reference evidence="10" key="1">
    <citation type="journal article" date="2016" name="Nature">
        <title>The genome of the seagrass Zostera marina reveals angiosperm adaptation to the sea.</title>
        <authorList>
            <person name="Olsen J.L."/>
            <person name="Rouze P."/>
            <person name="Verhelst B."/>
            <person name="Lin Y.-C."/>
            <person name="Bayer T."/>
            <person name="Collen J."/>
            <person name="Dattolo E."/>
            <person name="De Paoli E."/>
            <person name="Dittami S."/>
            <person name="Maumus F."/>
            <person name="Michel G."/>
            <person name="Kersting A."/>
            <person name="Lauritano C."/>
            <person name="Lohaus R."/>
            <person name="Toepel M."/>
            <person name="Tonon T."/>
            <person name="Vanneste K."/>
            <person name="Amirebrahimi M."/>
            <person name="Brakel J."/>
            <person name="Bostroem C."/>
            <person name="Chovatia M."/>
            <person name="Grimwood J."/>
            <person name="Jenkins J.W."/>
            <person name="Jueterbock A."/>
            <person name="Mraz A."/>
            <person name="Stam W.T."/>
            <person name="Tice H."/>
            <person name="Bornberg-Bauer E."/>
            <person name="Green P.J."/>
            <person name="Pearson G.A."/>
            <person name="Procaccini G."/>
            <person name="Duarte C.M."/>
            <person name="Schmutz J."/>
            <person name="Reusch T.B.H."/>
            <person name="Van de Peer Y."/>
        </authorList>
    </citation>
    <scope>NUCLEOTIDE SEQUENCE [LARGE SCALE GENOMIC DNA]</scope>
    <source>
        <strain evidence="10">cv. Finnish</strain>
    </source>
</reference>
<keyword evidence="4" id="KW-0238">DNA-binding</keyword>
<keyword evidence="5" id="KW-0804">Transcription</keyword>
<evidence type="ECO:0000256" key="4">
    <source>
        <dbReference type="ARBA" id="ARBA00023125"/>
    </source>
</evidence>
<feature type="domain" description="WRKY" evidence="8">
    <location>
        <begin position="378"/>
        <end position="442"/>
    </location>
</feature>
<feature type="region of interest" description="Disordered" evidence="7">
    <location>
        <begin position="1"/>
        <end position="81"/>
    </location>
</feature>
<evidence type="ECO:0000256" key="2">
    <source>
        <dbReference type="ARBA" id="ARBA00022737"/>
    </source>
</evidence>
<dbReference type="Proteomes" id="UP000036987">
    <property type="component" value="Unassembled WGS sequence"/>
</dbReference>
<dbReference type="InterPro" id="IPR044810">
    <property type="entry name" value="WRKY_plant"/>
</dbReference>
<keyword evidence="10" id="KW-1185">Reference proteome</keyword>
<dbReference type="SMART" id="SM00774">
    <property type="entry name" value="WRKY"/>
    <property type="match status" value="2"/>
</dbReference>
<dbReference type="PANTHER" id="PTHR31221:SF1">
    <property type="entry name" value="WRKY TRANSCRIPTION FACTOR 33-RELATED"/>
    <property type="match status" value="1"/>
</dbReference>
<dbReference type="AlphaFoldDB" id="A0A0K9PAS8"/>
<feature type="region of interest" description="Disordered" evidence="7">
    <location>
        <begin position="436"/>
        <end position="511"/>
    </location>
</feature>
<dbReference type="GO" id="GO:0000976">
    <property type="term" value="F:transcription cis-regulatory region binding"/>
    <property type="evidence" value="ECO:0000318"/>
    <property type="project" value="GO_Central"/>
</dbReference>
<comment type="subcellular location">
    <subcellularLocation>
        <location evidence="1">Nucleus</location>
    </subcellularLocation>
</comment>
<protein>
    <recommendedName>
        <fullName evidence="8">WRKY domain-containing protein</fullName>
    </recommendedName>
</protein>
<keyword evidence="2" id="KW-0677">Repeat</keyword>
<dbReference type="GO" id="GO:0005634">
    <property type="term" value="C:nucleus"/>
    <property type="evidence" value="ECO:0000318"/>
    <property type="project" value="GO_Central"/>
</dbReference>
<feature type="compositionally biased region" description="Low complexity" evidence="7">
    <location>
        <begin position="162"/>
        <end position="176"/>
    </location>
</feature>
<feature type="compositionally biased region" description="Polar residues" evidence="7">
    <location>
        <begin position="44"/>
        <end position="55"/>
    </location>
</feature>
<dbReference type="Gene3D" id="2.20.25.80">
    <property type="entry name" value="WRKY domain"/>
    <property type="match status" value="2"/>
</dbReference>
<accession>A0A0K9PAS8</accession>
<organism evidence="9 10">
    <name type="scientific">Zostera marina</name>
    <name type="common">Eelgrass</name>
    <dbReference type="NCBI Taxonomy" id="29655"/>
    <lineage>
        <taxon>Eukaryota</taxon>
        <taxon>Viridiplantae</taxon>
        <taxon>Streptophyta</taxon>
        <taxon>Embryophyta</taxon>
        <taxon>Tracheophyta</taxon>
        <taxon>Spermatophyta</taxon>
        <taxon>Magnoliopsida</taxon>
        <taxon>Liliopsida</taxon>
        <taxon>Zosteraceae</taxon>
        <taxon>Zostera</taxon>
    </lineage>
</organism>
<comment type="caution">
    <text evidence="9">The sequence shown here is derived from an EMBL/GenBank/DDBJ whole genome shotgun (WGS) entry which is preliminary data.</text>
</comment>
<proteinExistence type="predicted"/>
<dbReference type="InterPro" id="IPR036576">
    <property type="entry name" value="WRKY_dom_sf"/>
</dbReference>
<dbReference type="PROSITE" id="PS50811">
    <property type="entry name" value="WRKY"/>
    <property type="match status" value="2"/>
</dbReference>
<feature type="region of interest" description="Disordered" evidence="7">
    <location>
        <begin position="146"/>
        <end position="199"/>
    </location>
</feature>
<dbReference type="OrthoDB" id="764896at2759"/>
<gene>
    <name evidence="9" type="ORF">ZOSMA_324G00060</name>
</gene>
<evidence type="ECO:0000313" key="10">
    <source>
        <dbReference type="Proteomes" id="UP000036987"/>
    </source>
</evidence>
<evidence type="ECO:0000256" key="6">
    <source>
        <dbReference type="ARBA" id="ARBA00023242"/>
    </source>
</evidence>
<sequence>MKTERSSMAEVLSSGKPNPPASSSAPSSMELRDSDLHKNEPPLITSTPSSQTLTISIPYPPSSIFAPNSSGDQKEGFEFERPTFSQLLAGAMAASPLGHSPHVLTTSCFQSPTGRLIDSPQFTGQFGNMSHQAALASVTAQAQLQLQKTNSSPSPAIHSIYSPNSTQQNPPSSLQSDENPITPSVSDLVPSSEPKLPTTGHDIVKSILVDGYNWRKYGQKQVKASENSRSYYRCTHSGCTAKKKVERCQDGSVTDVVYRGTHTHEAFEKGVKSSSRERESIGITDSARNRGALKVDKNLAILPSAPLQFKNQDESLTKNHLEMALHSHCEVDDSGTNVDESCIEPDSKRSKLCDVPVAYEPSLFKKVREGKVVTKSSYDQGPKNDGYRWRKYGQKNVKGSLSPRSYYKCTHTGCPVRKHVERADDVKSIITTYEGHHNHDIPLPKNSSNELSSPRSSNALQLPSLPSAIIPPETSSIELKPIVEGAKDDNPSTVPPSFPNKTVVTGSSDLA</sequence>
<evidence type="ECO:0000256" key="3">
    <source>
        <dbReference type="ARBA" id="ARBA00023015"/>
    </source>
</evidence>
<dbReference type="GO" id="GO:0006355">
    <property type="term" value="P:regulation of DNA-templated transcription"/>
    <property type="evidence" value="ECO:0000318"/>
    <property type="project" value="GO_Central"/>
</dbReference>
<feature type="compositionally biased region" description="Basic and acidic residues" evidence="7">
    <location>
        <begin position="30"/>
        <end position="40"/>
    </location>
</feature>
<evidence type="ECO:0000256" key="7">
    <source>
        <dbReference type="SAM" id="MobiDB-lite"/>
    </source>
</evidence>
<evidence type="ECO:0000313" key="9">
    <source>
        <dbReference type="EMBL" id="KMZ65352.1"/>
    </source>
</evidence>
<feature type="compositionally biased region" description="Polar residues" evidence="7">
    <location>
        <begin position="499"/>
        <end position="511"/>
    </location>
</feature>
<dbReference type="GO" id="GO:0003700">
    <property type="term" value="F:DNA-binding transcription factor activity"/>
    <property type="evidence" value="ECO:0000318"/>
    <property type="project" value="GO_Central"/>
</dbReference>
<evidence type="ECO:0000256" key="5">
    <source>
        <dbReference type="ARBA" id="ARBA00023163"/>
    </source>
</evidence>
<feature type="compositionally biased region" description="Low complexity" evidence="7">
    <location>
        <begin position="13"/>
        <end position="28"/>
    </location>
</feature>
<dbReference type="STRING" id="29655.A0A0K9PAS8"/>
<feature type="compositionally biased region" description="Low complexity" evidence="7">
    <location>
        <begin position="446"/>
        <end position="458"/>
    </location>
</feature>
<name>A0A0K9PAS8_ZOSMR</name>
<feature type="compositionally biased region" description="Basic and acidic residues" evidence="7">
    <location>
        <begin position="72"/>
        <end position="81"/>
    </location>
</feature>